<dbReference type="RefSeq" id="WP_103879871.1">
    <property type="nucleotide sequence ID" value="NZ_FNVG01000006.1"/>
</dbReference>
<feature type="domain" description="Rhodanese" evidence="2">
    <location>
        <begin position="338"/>
        <end position="426"/>
    </location>
</feature>
<feature type="chain" id="PRO_5009288878" evidence="1">
    <location>
        <begin position="21"/>
        <end position="426"/>
    </location>
</feature>
<keyword evidence="1" id="KW-0732">Signal</keyword>
<dbReference type="GO" id="GO:0016740">
    <property type="term" value="F:transferase activity"/>
    <property type="evidence" value="ECO:0007669"/>
    <property type="project" value="UniProtKB-KW"/>
</dbReference>
<evidence type="ECO:0000313" key="3">
    <source>
        <dbReference type="EMBL" id="SEG04400.1"/>
    </source>
</evidence>
<keyword evidence="3" id="KW-0808">Transferase</keyword>
<dbReference type="SUPFAM" id="SSF52821">
    <property type="entry name" value="Rhodanese/Cell cycle control phosphatase"/>
    <property type="match status" value="3"/>
</dbReference>
<dbReference type="InterPro" id="IPR050229">
    <property type="entry name" value="GlpE_sulfurtransferase"/>
</dbReference>
<dbReference type="EMBL" id="FNVG01000006">
    <property type="protein sequence ID" value="SEG04400.1"/>
    <property type="molecule type" value="Genomic_DNA"/>
</dbReference>
<accession>A0A1H5WZ77</accession>
<name>A0A1H5WZ77_9VIBR</name>
<dbReference type="AlphaFoldDB" id="A0A1H5WZ77"/>
<dbReference type="InterPro" id="IPR036873">
    <property type="entry name" value="Rhodanese-like_dom_sf"/>
</dbReference>
<sequence>MDKKYLIFPMLLLTPLALGADVVGKVQSMSGKGKVIQYLNTKTQQVEVLKFNDDTTLENADAFSDFTVNTKFKAKLDDNNLALNIKRVLVELPPELVIDTDELSELIEANQGLFIGDARPRSVFDVGHLPNAKATPATKLAKNLDWLPENKATPMVFYCGGVTCPLSPKAMKIAKENGYGNVKVYVEGYPAWKGDMYPSYVAPDWLEQNLNIHNVILDVRESQNVSVRGSVTLPSSELASMHETWNNEKKPVAERTIFALRDKKAPITLVSNADDEAAIEAYEILSSWGFKNVSILEQGIEGWKQASRPMDKALSELTYVKKPKPGALDGAAFAAAVKGGEALIIDVRDDNEVAKGKLNASIHIPLETLDQNLANIPKDKPIIFHCAAGARAALAYTTLIKLGYSNVQYLDDSFVDVVKENGIKLI</sequence>
<evidence type="ECO:0000256" key="1">
    <source>
        <dbReference type="SAM" id="SignalP"/>
    </source>
</evidence>
<organism evidence="3 4">
    <name type="scientific">Vibrio hangzhouensis</name>
    <dbReference type="NCBI Taxonomy" id="462991"/>
    <lineage>
        <taxon>Bacteria</taxon>
        <taxon>Pseudomonadati</taxon>
        <taxon>Pseudomonadota</taxon>
        <taxon>Gammaproteobacteria</taxon>
        <taxon>Vibrionales</taxon>
        <taxon>Vibrionaceae</taxon>
        <taxon>Vibrio</taxon>
    </lineage>
</organism>
<proteinExistence type="predicted"/>
<dbReference type="PANTHER" id="PTHR43031">
    <property type="entry name" value="FAD-DEPENDENT OXIDOREDUCTASE"/>
    <property type="match status" value="1"/>
</dbReference>
<feature type="domain" description="Rhodanese" evidence="2">
    <location>
        <begin position="215"/>
        <end position="312"/>
    </location>
</feature>
<dbReference type="PROSITE" id="PS50206">
    <property type="entry name" value="RHODANESE_3"/>
    <property type="match status" value="3"/>
</dbReference>
<evidence type="ECO:0000313" key="4">
    <source>
        <dbReference type="Proteomes" id="UP000236721"/>
    </source>
</evidence>
<dbReference type="OrthoDB" id="9800872at2"/>
<reference evidence="4" key="1">
    <citation type="submission" date="2016-10" db="EMBL/GenBank/DDBJ databases">
        <authorList>
            <person name="Varghese N."/>
            <person name="Submissions S."/>
        </authorList>
    </citation>
    <scope>NUCLEOTIDE SEQUENCE [LARGE SCALE GENOMIC DNA]</scope>
    <source>
        <strain evidence="4">CGMCC 1.7062</strain>
    </source>
</reference>
<dbReference type="SMART" id="SM00450">
    <property type="entry name" value="RHOD"/>
    <property type="match status" value="3"/>
</dbReference>
<dbReference type="Proteomes" id="UP000236721">
    <property type="component" value="Unassembled WGS sequence"/>
</dbReference>
<gene>
    <name evidence="3" type="ORF">SAMN04488244_106122</name>
</gene>
<keyword evidence="4" id="KW-1185">Reference proteome</keyword>
<protein>
    <submittedName>
        <fullName evidence="3">Rhodanese-related sulfurtransferase</fullName>
    </submittedName>
</protein>
<dbReference type="CDD" id="cd00158">
    <property type="entry name" value="RHOD"/>
    <property type="match status" value="3"/>
</dbReference>
<feature type="domain" description="Rhodanese" evidence="2">
    <location>
        <begin position="109"/>
        <end position="201"/>
    </location>
</feature>
<evidence type="ECO:0000259" key="2">
    <source>
        <dbReference type="PROSITE" id="PS50206"/>
    </source>
</evidence>
<dbReference type="Pfam" id="PF00581">
    <property type="entry name" value="Rhodanese"/>
    <property type="match status" value="3"/>
</dbReference>
<feature type="signal peptide" evidence="1">
    <location>
        <begin position="1"/>
        <end position="20"/>
    </location>
</feature>
<dbReference type="Gene3D" id="3.40.250.10">
    <property type="entry name" value="Rhodanese-like domain"/>
    <property type="match status" value="3"/>
</dbReference>
<dbReference type="InterPro" id="IPR001763">
    <property type="entry name" value="Rhodanese-like_dom"/>
</dbReference>
<dbReference type="PANTHER" id="PTHR43031:SF1">
    <property type="entry name" value="PYRIDINE NUCLEOTIDE-DISULPHIDE OXIDOREDUCTASE"/>
    <property type="match status" value="1"/>
</dbReference>